<keyword evidence="3" id="KW-0804">Transcription</keyword>
<dbReference type="Gene3D" id="2.10.109.10">
    <property type="entry name" value="Umud Fragment, subunit A"/>
    <property type="match status" value="1"/>
</dbReference>
<proteinExistence type="predicted"/>
<dbReference type="EMBL" id="JABBGA010000002">
    <property type="protein sequence ID" value="NML24845.1"/>
    <property type="molecule type" value="Genomic_DNA"/>
</dbReference>
<evidence type="ECO:0000313" key="6">
    <source>
        <dbReference type="Proteomes" id="UP000580043"/>
    </source>
</evidence>
<dbReference type="AlphaFoldDB" id="A0A848G1C2"/>
<keyword evidence="2" id="KW-0238">DNA-binding</keyword>
<keyword evidence="1" id="KW-0805">Transcription regulation</keyword>
<dbReference type="GO" id="GO:0003677">
    <property type="term" value="F:DNA binding"/>
    <property type="evidence" value="ECO:0007669"/>
    <property type="project" value="UniProtKB-KW"/>
</dbReference>
<dbReference type="PANTHER" id="PTHR40661:SF3">
    <property type="entry name" value="FELS-1 PROPHAGE TRANSCRIPTIONAL REGULATOR"/>
    <property type="match status" value="1"/>
</dbReference>
<evidence type="ECO:0000259" key="4">
    <source>
        <dbReference type="PROSITE" id="PS50943"/>
    </source>
</evidence>
<dbReference type="Pfam" id="PF01381">
    <property type="entry name" value="HTH_3"/>
    <property type="match status" value="1"/>
</dbReference>
<dbReference type="CDD" id="cd06529">
    <property type="entry name" value="S24_LexA-like"/>
    <property type="match status" value="1"/>
</dbReference>
<dbReference type="PROSITE" id="PS50943">
    <property type="entry name" value="HTH_CROC1"/>
    <property type="match status" value="1"/>
</dbReference>
<dbReference type="SUPFAM" id="SSF47413">
    <property type="entry name" value="lambda repressor-like DNA-binding domains"/>
    <property type="match status" value="1"/>
</dbReference>
<dbReference type="InterPro" id="IPR036286">
    <property type="entry name" value="LexA/Signal_pep-like_sf"/>
</dbReference>
<dbReference type="Gene3D" id="1.10.260.40">
    <property type="entry name" value="lambda repressor-like DNA-binding domains"/>
    <property type="match status" value="1"/>
</dbReference>
<keyword evidence="6" id="KW-1185">Reference proteome</keyword>
<dbReference type="InterPro" id="IPR010982">
    <property type="entry name" value="Lambda_DNA-bd_dom_sf"/>
</dbReference>
<dbReference type="SMART" id="SM00530">
    <property type="entry name" value="HTH_XRE"/>
    <property type="match status" value="1"/>
</dbReference>
<comment type="caution">
    <text evidence="5">The sequence shown here is derived from an EMBL/GenBank/DDBJ whole genome shotgun (WGS) entry which is preliminary data.</text>
</comment>
<feature type="domain" description="HTH cro/C1-type" evidence="4">
    <location>
        <begin position="13"/>
        <end position="58"/>
    </location>
</feature>
<reference evidence="5 6" key="1">
    <citation type="submission" date="2020-04" db="EMBL/GenBank/DDBJ databases">
        <title>Zoogloea sp. G-4-1-14 isolated from soil.</title>
        <authorList>
            <person name="Dahal R.H."/>
        </authorList>
    </citation>
    <scope>NUCLEOTIDE SEQUENCE [LARGE SCALE GENOMIC DNA]</scope>
    <source>
        <strain evidence="5 6">G-4-1-14</strain>
    </source>
</reference>
<protein>
    <submittedName>
        <fullName evidence="5">LexA family transcriptional regulator</fullName>
    </submittedName>
</protein>
<dbReference type="InterPro" id="IPR015927">
    <property type="entry name" value="Peptidase_S24_S26A/B/C"/>
</dbReference>
<dbReference type="RefSeq" id="WP_169144488.1">
    <property type="nucleotide sequence ID" value="NZ_JABBGA010000002.1"/>
</dbReference>
<evidence type="ECO:0000256" key="2">
    <source>
        <dbReference type="ARBA" id="ARBA00023125"/>
    </source>
</evidence>
<evidence type="ECO:0000313" key="5">
    <source>
        <dbReference type="EMBL" id="NML24845.1"/>
    </source>
</evidence>
<dbReference type="CDD" id="cd00093">
    <property type="entry name" value="HTH_XRE"/>
    <property type="match status" value="1"/>
</dbReference>
<dbReference type="InterPro" id="IPR001387">
    <property type="entry name" value="Cro/C1-type_HTH"/>
</dbReference>
<evidence type="ECO:0000256" key="1">
    <source>
        <dbReference type="ARBA" id="ARBA00023015"/>
    </source>
</evidence>
<dbReference type="Pfam" id="PF00717">
    <property type="entry name" value="Peptidase_S24"/>
    <property type="match status" value="1"/>
</dbReference>
<dbReference type="PANTHER" id="PTHR40661">
    <property type="match status" value="1"/>
</dbReference>
<dbReference type="InterPro" id="IPR039418">
    <property type="entry name" value="LexA-like"/>
</dbReference>
<dbReference type="Proteomes" id="UP000580043">
    <property type="component" value="Unassembled WGS sequence"/>
</dbReference>
<organism evidence="5 6">
    <name type="scientific">Zoogloea dura</name>
    <dbReference type="NCBI Taxonomy" id="2728840"/>
    <lineage>
        <taxon>Bacteria</taxon>
        <taxon>Pseudomonadati</taxon>
        <taxon>Pseudomonadota</taxon>
        <taxon>Betaproteobacteria</taxon>
        <taxon>Rhodocyclales</taxon>
        <taxon>Zoogloeaceae</taxon>
        <taxon>Zoogloea</taxon>
    </lineage>
</organism>
<dbReference type="SUPFAM" id="SSF51306">
    <property type="entry name" value="LexA/Signal peptidase"/>
    <property type="match status" value="1"/>
</dbReference>
<accession>A0A848G1C2</accession>
<name>A0A848G1C2_9RHOO</name>
<sequence>MIGEALRRVRGRLTLDELALRMSVHKNTLGNYERGERLPDIDFLAVFAAATGADLGELLALRLEAGRRGLQERSAPGGAAGAIRERLAEPAADYRVSRDELVVVPSAGNGPVPADMAFRRAWLEGQGLDPVALLGITAEDDSMAPTIRQGALVLVDARAVPLGGDGIHAIEYAGRLRIRRLQSDLEGGLFIRCDNPVFREIFLSGEALAGLRLVGRAVWSGGLL</sequence>
<evidence type="ECO:0000256" key="3">
    <source>
        <dbReference type="ARBA" id="ARBA00023163"/>
    </source>
</evidence>
<gene>
    <name evidence="5" type="ORF">HHL15_03785</name>
</gene>